<gene>
    <name evidence="2" type="ORF">IDM48_10280</name>
</gene>
<dbReference type="GO" id="GO:0004622">
    <property type="term" value="F:phosphatidylcholine lysophospholipase activity"/>
    <property type="evidence" value="ECO:0007669"/>
    <property type="project" value="TreeGrafter"/>
</dbReference>
<dbReference type="RefSeq" id="WP_190617290.1">
    <property type="nucleotide sequence ID" value="NZ_CP061538.1"/>
</dbReference>
<evidence type="ECO:0000313" key="2">
    <source>
        <dbReference type="EMBL" id="QNV39725.1"/>
    </source>
</evidence>
<dbReference type="EMBL" id="CP061538">
    <property type="protein sequence ID" value="QNV39725.1"/>
    <property type="molecule type" value="Genomic_DNA"/>
</dbReference>
<dbReference type="Pfam" id="PF13472">
    <property type="entry name" value="Lipase_GDSL_2"/>
    <property type="match status" value="1"/>
</dbReference>
<keyword evidence="3" id="KW-1185">Reference proteome</keyword>
<dbReference type="KEGG" id="rama:IDM48_10280"/>
<sequence length="243" mass="26876">MFKILEFSRAHFFIELAPESDGLAVQPLQVLAHTYTERMKPAPAPVPSTFSSATRLAVVGDSIAYGRSDPSGGWAQYLAAAHISRDELNNRFYNLAIPGKTLAGLHKYTPAEVATRKVDTVIISAGINDLAGVDGSTPVTAKELLEHLKNLSKLLEADVRRVIVLTPLWLDHIAARQQMGFNVVPAQVKKYRNLLVTWADETQHTVIDLYPVLENRPERLVDGVHPDPEGHRLLWESMIAAND</sequence>
<organism evidence="2 3">
    <name type="scientific">Rothia amarae</name>
    <dbReference type="NCBI Taxonomy" id="169480"/>
    <lineage>
        <taxon>Bacteria</taxon>
        <taxon>Bacillati</taxon>
        <taxon>Actinomycetota</taxon>
        <taxon>Actinomycetes</taxon>
        <taxon>Micrococcales</taxon>
        <taxon>Micrococcaceae</taxon>
        <taxon>Rothia</taxon>
    </lineage>
</organism>
<proteinExistence type="predicted"/>
<evidence type="ECO:0000313" key="3">
    <source>
        <dbReference type="Proteomes" id="UP000516421"/>
    </source>
</evidence>
<dbReference type="InterPro" id="IPR036514">
    <property type="entry name" value="SGNH_hydro_sf"/>
</dbReference>
<dbReference type="Gene3D" id="3.40.50.1110">
    <property type="entry name" value="SGNH hydrolase"/>
    <property type="match status" value="1"/>
</dbReference>
<dbReference type="PANTHER" id="PTHR30383:SF5">
    <property type="entry name" value="SGNH HYDROLASE-TYPE ESTERASE DOMAIN-CONTAINING PROTEIN"/>
    <property type="match status" value="1"/>
</dbReference>
<dbReference type="PANTHER" id="PTHR30383">
    <property type="entry name" value="THIOESTERASE 1/PROTEASE 1/LYSOPHOSPHOLIPASE L1"/>
    <property type="match status" value="1"/>
</dbReference>
<feature type="domain" description="SGNH hydrolase-type esterase" evidence="1">
    <location>
        <begin position="58"/>
        <end position="233"/>
    </location>
</feature>
<reference evidence="2 3" key="1">
    <citation type="submission" date="2020-09" db="EMBL/GenBank/DDBJ databases">
        <title>Investigation of environmental microbe.</title>
        <authorList>
            <person name="Ou Y."/>
            <person name="Kang Q."/>
        </authorList>
    </citation>
    <scope>NUCLEOTIDE SEQUENCE [LARGE SCALE GENOMIC DNA]</scope>
    <source>
        <strain evidence="2 3">KJZ-9</strain>
    </source>
</reference>
<dbReference type="InterPro" id="IPR051532">
    <property type="entry name" value="Ester_Hydrolysis_Enzymes"/>
</dbReference>
<protein>
    <recommendedName>
        <fullName evidence="1">SGNH hydrolase-type esterase domain-containing protein</fullName>
    </recommendedName>
</protein>
<dbReference type="SUPFAM" id="SSF52266">
    <property type="entry name" value="SGNH hydrolase"/>
    <property type="match status" value="1"/>
</dbReference>
<name>A0A7H2BJ79_9MICC</name>
<dbReference type="AlphaFoldDB" id="A0A7H2BJ79"/>
<accession>A0A7H2BJ79</accession>
<evidence type="ECO:0000259" key="1">
    <source>
        <dbReference type="Pfam" id="PF13472"/>
    </source>
</evidence>
<dbReference type="InterPro" id="IPR013830">
    <property type="entry name" value="SGNH_hydro"/>
</dbReference>
<dbReference type="Proteomes" id="UP000516421">
    <property type="component" value="Chromosome"/>
</dbReference>